<proteinExistence type="predicted"/>
<evidence type="ECO:0000313" key="2">
    <source>
        <dbReference type="EMBL" id="GLY69912.1"/>
    </source>
</evidence>
<gene>
    <name evidence="2" type="ORF">Atai01_65310</name>
</gene>
<keyword evidence="3" id="KW-1185">Reference proteome</keyword>
<dbReference type="AlphaFoldDB" id="A0A9W6R9B5"/>
<name>A0A9W6R9B5_9PSEU</name>
<feature type="region of interest" description="Disordered" evidence="1">
    <location>
        <begin position="1"/>
        <end position="30"/>
    </location>
</feature>
<accession>A0A9W6R9B5</accession>
<reference evidence="2" key="1">
    <citation type="submission" date="2023-03" db="EMBL/GenBank/DDBJ databases">
        <title>Amycolatopsis taiwanensis NBRC 103393.</title>
        <authorList>
            <person name="Ichikawa N."/>
            <person name="Sato H."/>
            <person name="Tonouchi N."/>
        </authorList>
    </citation>
    <scope>NUCLEOTIDE SEQUENCE</scope>
    <source>
        <strain evidence="2">NBRC 103393</strain>
    </source>
</reference>
<dbReference type="RefSeq" id="WP_285489284.1">
    <property type="nucleotide sequence ID" value="NZ_BSTI01000019.1"/>
</dbReference>
<dbReference type="EMBL" id="BSTI01000019">
    <property type="protein sequence ID" value="GLY69912.1"/>
    <property type="molecule type" value="Genomic_DNA"/>
</dbReference>
<evidence type="ECO:0000256" key="1">
    <source>
        <dbReference type="SAM" id="MobiDB-lite"/>
    </source>
</evidence>
<comment type="caution">
    <text evidence="2">The sequence shown here is derived from an EMBL/GenBank/DDBJ whole genome shotgun (WGS) entry which is preliminary data.</text>
</comment>
<sequence>MSDDSTEPRVPAPLPTPPEPGQDLGADYTESGVPTFEHVRDRIENRFATAVGAAELAGEPDSVDEQLADRERTARERLEQIRRSLRDE</sequence>
<evidence type="ECO:0000313" key="3">
    <source>
        <dbReference type="Proteomes" id="UP001165136"/>
    </source>
</evidence>
<evidence type="ECO:0008006" key="4">
    <source>
        <dbReference type="Google" id="ProtNLM"/>
    </source>
</evidence>
<organism evidence="2 3">
    <name type="scientific">Amycolatopsis taiwanensis</name>
    <dbReference type="NCBI Taxonomy" id="342230"/>
    <lineage>
        <taxon>Bacteria</taxon>
        <taxon>Bacillati</taxon>
        <taxon>Actinomycetota</taxon>
        <taxon>Actinomycetes</taxon>
        <taxon>Pseudonocardiales</taxon>
        <taxon>Pseudonocardiaceae</taxon>
        <taxon>Amycolatopsis</taxon>
    </lineage>
</organism>
<dbReference type="Proteomes" id="UP001165136">
    <property type="component" value="Unassembled WGS sequence"/>
</dbReference>
<protein>
    <recommendedName>
        <fullName evidence="4">PspA domain-containing protein</fullName>
    </recommendedName>
</protein>
<feature type="compositionally biased region" description="Pro residues" evidence="1">
    <location>
        <begin position="10"/>
        <end position="20"/>
    </location>
</feature>